<comment type="caution">
    <text evidence="1">The sequence shown here is derived from an EMBL/GenBank/DDBJ whole genome shotgun (WGS) entry which is preliminary data.</text>
</comment>
<reference evidence="1" key="1">
    <citation type="submission" date="2024-03" db="EMBL/GenBank/DDBJ databases">
        <title>Novel Streptomyces species of biotechnological and ecological value are a feature of Machair soil.</title>
        <authorList>
            <person name="Prole J.R."/>
            <person name="Goodfellow M."/>
            <person name="Allenby N."/>
            <person name="Ward A.C."/>
        </authorList>
    </citation>
    <scope>NUCLEOTIDE SEQUENCE</scope>
    <source>
        <strain evidence="1">MS2.AVA.5</strain>
    </source>
</reference>
<organism evidence="1 2">
    <name type="scientific">Streptomyces achmelvichensis</name>
    <dbReference type="NCBI Taxonomy" id="3134111"/>
    <lineage>
        <taxon>Bacteria</taxon>
        <taxon>Bacillati</taxon>
        <taxon>Actinomycetota</taxon>
        <taxon>Actinomycetes</taxon>
        <taxon>Kitasatosporales</taxon>
        <taxon>Streptomycetaceae</taxon>
        <taxon>Streptomyces</taxon>
    </lineage>
</organism>
<name>A0ACC6Q0Q2_9ACTN</name>
<proteinExistence type="predicted"/>
<dbReference type="EMBL" id="JBBKAJ010000022">
    <property type="protein sequence ID" value="MEJ8637204.1"/>
    <property type="molecule type" value="Genomic_DNA"/>
</dbReference>
<protein>
    <submittedName>
        <fullName evidence="1">GNAT family N-acetyltransferase</fullName>
    </submittedName>
</protein>
<accession>A0ACC6Q0Q2</accession>
<gene>
    <name evidence="1" type="ORF">WKI67_27945</name>
</gene>
<sequence length="318" mass="34742">MDDLTVRPATLADAPAVCALLNAVDLVEIGRAETDLHTVEADLAHCDLDLVRDTWLVSEGRDLVAFGMLWSDSGDGDIGVDHYVLPGRSAAAVVLLELIEARAAQKAAEDGAGRAVLHLQLNTEPAVDTALLERRGWRTVRRYQVMTRPLAVADDLPPVPPTGLTLRDCRAEADRRIAHALVEETFADHFDHHARGYEQWLDDVHGARLDWSLVWIASLADEGDVAVLLTRDDREAMGWIRNIGVLKSARGRGVGGHLLRHAFATYAARGRDTIGLGVDTRNESKALALYEAHGMTPHYAVDTWEVTRPAAALPGRMP</sequence>
<keyword evidence="2" id="KW-1185">Reference proteome</keyword>
<dbReference type="Proteomes" id="UP001377168">
    <property type="component" value="Unassembled WGS sequence"/>
</dbReference>
<evidence type="ECO:0000313" key="2">
    <source>
        <dbReference type="Proteomes" id="UP001377168"/>
    </source>
</evidence>
<evidence type="ECO:0000313" key="1">
    <source>
        <dbReference type="EMBL" id="MEJ8637204.1"/>
    </source>
</evidence>